<name>A0A853PNK3_BACFG</name>
<evidence type="ECO:0000256" key="2">
    <source>
        <dbReference type="SAM" id="SignalP"/>
    </source>
</evidence>
<proteinExistence type="predicted"/>
<dbReference type="CDD" id="cd13120">
    <property type="entry name" value="BF2867_like_N"/>
    <property type="match status" value="1"/>
</dbReference>
<feature type="chain" id="PRO_5032562065" description="Fimbrillin family protein" evidence="2">
    <location>
        <begin position="24"/>
        <end position="564"/>
    </location>
</feature>
<dbReference type="Proteomes" id="UP000093197">
    <property type="component" value="Unassembled WGS sequence"/>
</dbReference>
<sequence length="564" mass="59247">MNRLRLIKTSYTALSALMLAACANDELTDGPVQDLPEGAYPLQISSVTMSAESTAQPWDANAPQTRVSENTNGNSSEWNEGDEITVQLSGTMADNTSYTAEGKYTVGSDKTSLSSVSGKELYWHSTSEGTVTAWYCNPAAASDNTVNLSDQSNGLAYVLFTTPQKVQYGATDTKLAFAHKLAKIRVKFTGGSYGINKVEVSTYTSCKINPADGTLTNLGSEGYIPMCKTTYNDGVYWEANVVPGGYEINKVRLNGNKECTITKSVTPVEAAKYYTMKISVTGGAYYPDELPEITDDGEYTISGTGTKTITINGGSPKITLKDINITTDESCIHIQNGSPIITLEGTNKLKLPENFISYKKPLLWLAGESANVTIQGDGELEIDATVGGSWNNPAIGSTIYGKCGNITILGSTIKAYASSTAGIGSGMFGSCGNITIKNATVDVKGNPAIGASRMSSFDDQTNSCGNILIENTNLTANFFEQARTPGVDIGCGGSNSGGTISCGTITISHTAKTRAEILEGIKGGNPLIGKGKNTTKGTSSCGLITITGSDGTQTYSGDTGVTNN</sequence>
<gene>
    <name evidence="3" type="ORF">AC094_34420</name>
</gene>
<dbReference type="Gene3D" id="2.60.40.2620">
    <property type="entry name" value="Fimbrillin-like"/>
    <property type="match status" value="1"/>
</dbReference>
<reference evidence="3 4" key="1">
    <citation type="journal article" date="2016" name="PLoS ONE">
        <title>Genomic Diversity of Enterotoxigenic Strains of Bacteroides fragilis.</title>
        <authorList>
            <person name="Pierce J.V."/>
            <person name="Bernstein H.D."/>
        </authorList>
    </citation>
    <scope>NUCLEOTIDE SEQUENCE [LARGE SCALE GENOMIC DNA]</scope>
    <source>
        <strain evidence="3 4">20793-3</strain>
    </source>
</reference>
<dbReference type="RefSeq" id="WP_100717325.1">
    <property type="nucleotide sequence ID" value="NZ_LIDT01000035.1"/>
</dbReference>
<evidence type="ECO:0000313" key="4">
    <source>
        <dbReference type="Proteomes" id="UP000093197"/>
    </source>
</evidence>
<dbReference type="PROSITE" id="PS51257">
    <property type="entry name" value="PROKAR_LIPOPROTEIN"/>
    <property type="match status" value="1"/>
</dbReference>
<comment type="caution">
    <text evidence="3">The sequence shown here is derived from an EMBL/GenBank/DDBJ whole genome shotgun (WGS) entry which is preliminary data.</text>
</comment>
<protein>
    <recommendedName>
        <fullName evidence="5">Fimbrillin family protein</fullName>
    </recommendedName>
</protein>
<feature type="compositionally biased region" description="Polar residues" evidence="1">
    <location>
        <begin position="51"/>
        <end position="78"/>
    </location>
</feature>
<keyword evidence="2" id="KW-0732">Signal</keyword>
<evidence type="ECO:0000313" key="3">
    <source>
        <dbReference type="EMBL" id="OCR29013.1"/>
    </source>
</evidence>
<feature type="region of interest" description="Disordered" evidence="1">
    <location>
        <begin position="51"/>
        <end position="79"/>
    </location>
</feature>
<dbReference type="InterPro" id="IPR025049">
    <property type="entry name" value="Mfa-like_1"/>
</dbReference>
<feature type="signal peptide" evidence="2">
    <location>
        <begin position="1"/>
        <end position="23"/>
    </location>
</feature>
<dbReference type="InterPro" id="IPR042278">
    <property type="entry name" value="Mfa-like_1_N"/>
</dbReference>
<accession>A0A853PNK3</accession>
<evidence type="ECO:0000256" key="1">
    <source>
        <dbReference type="SAM" id="MobiDB-lite"/>
    </source>
</evidence>
<dbReference type="Pfam" id="PF13149">
    <property type="entry name" value="Mfa_like_1"/>
    <property type="match status" value="1"/>
</dbReference>
<dbReference type="AlphaFoldDB" id="A0A853PNK3"/>
<dbReference type="EMBL" id="LIDT01000035">
    <property type="protein sequence ID" value="OCR29013.1"/>
    <property type="molecule type" value="Genomic_DNA"/>
</dbReference>
<organism evidence="3 4">
    <name type="scientific">Bacteroides fragilis</name>
    <dbReference type="NCBI Taxonomy" id="817"/>
    <lineage>
        <taxon>Bacteria</taxon>
        <taxon>Pseudomonadati</taxon>
        <taxon>Bacteroidota</taxon>
        <taxon>Bacteroidia</taxon>
        <taxon>Bacteroidales</taxon>
        <taxon>Bacteroidaceae</taxon>
        <taxon>Bacteroides</taxon>
    </lineage>
</organism>
<evidence type="ECO:0008006" key="5">
    <source>
        <dbReference type="Google" id="ProtNLM"/>
    </source>
</evidence>